<feature type="region of interest" description="Disordered" evidence="1">
    <location>
        <begin position="94"/>
        <end position="130"/>
    </location>
</feature>
<accession>A0A365MP69</accession>
<feature type="region of interest" description="Disordered" evidence="1">
    <location>
        <begin position="1"/>
        <end position="45"/>
    </location>
</feature>
<dbReference type="EMBL" id="PKMI01000061">
    <property type="protein sequence ID" value="RBA10340.1"/>
    <property type="molecule type" value="Genomic_DNA"/>
</dbReference>
<feature type="compositionally biased region" description="Low complexity" evidence="1">
    <location>
        <begin position="94"/>
        <end position="115"/>
    </location>
</feature>
<gene>
    <name evidence="2" type="ORF">FPRO05_04929</name>
</gene>
<dbReference type="AlphaFoldDB" id="A0A365MP69"/>
<dbReference type="Proteomes" id="UP000251714">
    <property type="component" value="Unassembled WGS sequence"/>
</dbReference>
<evidence type="ECO:0000256" key="1">
    <source>
        <dbReference type="SAM" id="MobiDB-lite"/>
    </source>
</evidence>
<evidence type="ECO:0000313" key="3">
    <source>
        <dbReference type="Proteomes" id="UP000251714"/>
    </source>
</evidence>
<feature type="compositionally biased region" description="Basic residues" evidence="1">
    <location>
        <begin position="116"/>
        <end position="130"/>
    </location>
</feature>
<organism evidence="2 3">
    <name type="scientific">Gibberella intermedia</name>
    <name type="common">Bulb rot disease fungus</name>
    <name type="synonym">Fusarium proliferatum</name>
    <dbReference type="NCBI Taxonomy" id="948311"/>
    <lineage>
        <taxon>Eukaryota</taxon>
        <taxon>Fungi</taxon>
        <taxon>Dikarya</taxon>
        <taxon>Ascomycota</taxon>
        <taxon>Pezizomycotina</taxon>
        <taxon>Sordariomycetes</taxon>
        <taxon>Hypocreomycetidae</taxon>
        <taxon>Hypocreales</taxon>
        <taxon>Nectriaceae</taxon>
        <taxon>Fusarium</taxon>
        <taxon>Fusarium fujikuroi species complex</taxon>
    </lineage>
</organism>
<protein>
    <submittedName>
        <fullName evidence="2">Uncharacterized protein</fullName>
    </submittedName>
</protein>
<feature type="compositionally biased region" description="Polar residues" evidence="1">
    <location>
        <begin position="1"/>
        <end position="10"/>
    </location>
</feature>
<proteinExistence type="predicted"/>
<reference evidence="2 3" key="1">
    <citation type="submission" date="2017-12" db="EMBL/GenBank/DDBJ databases">
        <title>Genome sequence of the mycotoxigenic crop pathogen Fusarium proliferatum, strain ITEM 2341 from Date Palm.</title>
        <authorList>
            <person name="Almiman B.F."/>
            <person name="Shittu T.A."/>
            <person name="Muthumeenakshi S."/>
            <person name="Baroncelli R."/>
            <person name="Sreenivasaprasada S."/>
        </authorList>
    </citation>
    <scope>NUCLEOTIDE SEQUENCE [LARGE SCALE GENOMIC DNA]</scope>
    <source>
        <strain evidence="2 3">ITEM 2341</strain>
    </source>
</reference>
<evidence type="ECO:0000313" key="2">
    <source>
        <dbReference type="EMBL" id="RBA10340.1"/>
    </source>
</evidence>
<sequence length="758" mass="84986">MSTSQPTKHSAVSADQPPMEPPPAYERVAQTQTQNPPRPRQGDVNSKGCLVDAPIPLQFAYACAVSPALLTLGCYILSFCDVGMEGIHNEWVDPDISPPGLGSDSDSDDATASIGQKRKSSRRASSMKKRKRVSAKFEWADAVPSRNSKRLEAQQVNENDVCDENRRYAETLLKMINPFYSPGDLNIEGQRFSMEFNLRMADTIHDSFEWINLHTCANPQCMAEGRRIPFFHNDCFCFRLYDISDALVAAGNYTFDPPAYEKKRRSHRIKRLLAPKLRDELQIRLPAETLMIIAGLLVRECAAITAEEQLLGLNVSDDTVDLTKDVYVGYTAVDGVRYVRSLGNTVSKLCNQDCPVLLSKQGESVGKIWIAEDYRGIRAVKFCSADTSLTGPTPIAKSWWRAICVPCDVEKIATKSDGLKLRDILTCDEKVSTDTRNYIGWAKPEHPNDVIDITTFDQVNSFPERLRMTFFNCNVNGTTGYTAVTCGSSVAMVHAHENDNTGFYADMDSAYPRGFFIYMPLDDGEFVTEICRRYAVAAGNWISTCLVFITNKGRNTLFGTSGPPESCLVLDRILTPAFDGTQIWYNDLTSVHPKSLRYIACDRLAPPVQRPFPPSLIPNPPYFWTQNNEPWFVSSCSMEGIVDMTLCRDAAYAHRPITGILLEYENGHRECLGQFRFDKALKKVRVEHATDMYIGSLRTACSYLYIAHIGTSTLHSCGTLSWMQVSRHGTLEWWSSLRHSIVRYTSTAGQLTNMETRS</sequence>
<name>A0A365MP69_GIBIN</name>
<comment type="caution">
    <text evidence="2">The sequence shown here is derived from an EMBL/GenBank/DDBJ whole genome shotgun (WGS) entry which is preliminary data.</text>
</comment>